<dbReference type="EMBL" id="JACEIP010000045">
    <property type="protein sequence ID" value="MBA4544558.1"/>
    <property type="molecule type" value="Genomic_DNA"/>
</dbReference>
<evidence type="ECO:0000313" key="1">
    <source>
        <dbReference type="EMBL" id="MBA4544558.1"/>
    </source>
</evidence>
<reference evidence="1 2" key="1">
    <citation type="submission" date="2020-07" db="EMBL/GenBank/DDBJ databases">
        <authorList>
            <person name="Feng H."/>
        </authorList>
    </citation>
    <scope>NUCLEOTIDE SEQUENCE [LARGE SCALE GENOMIC DNA]</scope>
    <source>
        <strain evidence="2">s-11</strain>
    </source>
</reference>
<proteinExistence type="predicted"/>
<protein>
    <submittedName>
        <fullName evidence="1">Uncharacterized protein</fullName>
    </submittedName>
</protein>
<keyword evidence="2" id="KW-1185">Reference proteome</keyword>
<dbReference type="AlphaFoldDB" id="A0A7W2AK45"/>
<evidence type="ECO:0000313" key="2">
    <source>
        <dbReference type="Proteomes" id="UP000530514"/>
    </source>
</evidence>
<dbReference type="RefSeq" id="WP_033102243.1">
    <property type="nucleotide sequence ID" value="NZ_JACEIP010000045.1"/>
</dbReference>
<gene>
    <name evidence="1" type="ORF">H1164_17145</name>
</gene>
<dbReference type="Proteomes" id="UP000530514">
    <property type="component" value="Unassembled WGS sequence"/>
</dbReference>
<organism evidence="1 2">
    <name type="scientific">Thermoactinomyces daqus</name>
    <dbReference type="NCBI Taxonomy" id="1329516"/>
    <lineage>
        <taxon>Bacteria</taxon>
        <taxon>Bacillati</taxon>
        <taxon>Bacillota</taxon>
        <taxon>Bacilli</taxon>
        <taxon>Bacillales</taxon>
        <taxon>Thermoactinomycetaceae</taxon>
        <taxon>Thermoactinomyces</taxon>
    </lineage>
</organism>
<sequence>MGKTYRVFTIKCRPNDPAGEQKTWDVLYQLAALVQHKESFRNNPRLGIERIRFTENKGADQHGARI</sequence>
<accession>A0A7W2AK45</accession>
<comment type="caution">
    <text evidence="1">The sequence shown here is derived from an EMBL/GenBank/DDBJ whole genome shotgun (WGS) entry which is preliminary data.</text>
</comment>
<name>A0A7W2AK45_9BACL</name>